<protein>
    <submittedName>
        <fullName evidence="2">Uncharacterized protein</fullName>
    </submittedName>
</protein>
<dbReference type="EMBL" id="JBBPBN010000197">
    <property type="protein sequence ID" value="KAK8972968.1"/>
    <property type="molecule type" value="Genomic_DNA"/>
</dbReference>
<gene>
    <name evidence="2" type="ORF">V6N11_013836</name>
</gene>
<evidence type="ECO:0000313" key="3">
    <source>
        <dbReference type="Proteomes" id="UP001396334"/>
    </source>
</evidence>
<name>A0ABR2N9X3_9ROSI</name>
<organism evidence="2 3">
    <name type="scientific">Hibiscus sabdariffa</name>
    <name type="common">roselle</name>
    <dbReference type="NCBI Taxonomy" id="183260"/>
    <lineage>
        <taxon>Eukaryota</taxon>
        <taxon>Viridiplantae</taxon>
        <taxon>Streptophyta</taxon>
        <taxon>Embryophyta</taxon>
        <taxon>Tracheophyta</taxon>
        <taxon>Spermatophyta</taxon>
        <taxon>Magnoliopsida</taxon>
        <taxon>eudicotyledons</taxon>
        <taxon>Gunneridae</taxon>
        <taxon>Pentapetalae</taxon>
        <taxon>rosids</taxon>
        <taxon>malvids</taxon>
        <taxon>Malvales</taxon>
        <taxon>Malvaceae</taxon>
        <taxon>Malvoideae</taxon>
        <taxon>Hibiscus</taxon>
    </lineage>
</organism>
<evidence type="ECO:0000256" key="1">
    <source>
        <dbReference type="SAM" id="MobiDB-lite"/>
    </source>
</evidence>
<reference evidence="2 3" key="1">
    <citation type="journal article" date="2024" name="G3 (Bethesda)">
        <title>Genome assembly of Hibiscus sabdariffa L. provides insights into metabolisms of medicinal natural products.</title>
        <authorList>
            <person name="Kim T."/>
        </authorList>
    </citation>
    <scope>NUCLEOTIDE SEQUENCE [LARGE SCALE GENOMIC DNA]</scope>
    <source>
        <strain evidence="2">TK-2024</strain>
        <tissue evidence="2">Old leaves</tissue>
    </source>
</reference>
<keyword evidence="3" id="KW-1185">Reference proteome</keyword>
<evidence type="ECO:0000313" key="2">
    <source>
        <dbReference type="EMBL" id="KAK8972968.1"/>
    </source>
</evidence>
<comment type="caution">
    <text evidence="2">The sequence shown here is derived from an EMBL/GenBank/DDBJ whole genome shotgun (WGS) entry which is preliminary data.</text>
</comment>
<sequence length="140" mass="15657">MEEGDKSIDVGEETSTRVSDVSQSWLFAKRQRFTIELRPGEITIVSWKRLVKDAQNISTPLTARNTEDSPDECFQDDKSTSKQNGLSVNSDKLELTCERNASKGRGEIPKAQQGAEGVSLLARRRVLRFWRLVLKCGNGG</sequence>
<dbReference type="Proteomes" id="UP001396334">
    <property type="component" value="Unassembled WGS sequence"/>
</dbReference>
<feature type="region of interest" description="Disordered" evidence="1">
    <location>
        <begin position="61"/>
        <end position="86"/>
    </location>
</feature>
<accession>A0ABR2N9X3</accession>
<proteinExistence type="predicted"/>